<dbReference type="InterPro" id="IPR025997">
    <property type="entry name" value="SBP_2_dom"/>
</dbReference>
<evidence type="ECO:0000259" key="5">
    <source>
        <dbReference type="Pfam" id="PF13407"/>
    </source>
</evidence>
<organism evidence="6 7">
    <name type="scientific">Schaalia naturae</name>
    <dbReference type="NCBI Taxonomy" id="635203"/>
    <lineage>
        <taxon>Bacteria</taxon>
        <taxon>Bacillati</taxon>
        <taxon>Actinomycetota</taxon>
        <taxon>Actinomycetes</taxon>
        <taxon>Actinomycetales</taxon>
        <taxon>Actinomycetaceae</taxon>
        <taxon>Schaalia</taxon>
    </lineage>
</organism>
<dbReference type="PANTHER" id="PTHR46847:SF1">
    <property type="entry name" value="D-ALLOSE-BINDING PERIPLASMIC PROTEIN-RELATED"/>
    <property type="match status" value="1"/>
</dbReference>
<dbReference type="SUPFAM" id="SSF53822">
    <property type="entry name" value="Periplasmic binding protein-like I"/>
    <property type="match status" value="1"/>
</dbReference>
<comment type="caution">
    <text evidence="6">The sequence shown here is derived from an EMBL/GenBank/DDBJ whole genome shotgun (WGS) entry which is preliminary data.</text>
</comment>
<comment type="similarity">
    <text evidence="2">Belongs to the bacterial solute-binding protein 2 family.</text>
</comment>
<dbReference type="RefSeq" id="WP_380974889.1">
    <property type="nucleotide sequence ID" value="NZ_JBHTEF010000001.1"/>
</dbReference>
<dbReference type="Gene3D" id="3.40.50.2300">
    <property type="match status" value="2"/>
</dbReference>
<dbReference type="CDD" id="cd20005">
    <property type="entry name" value="PBP1_ABC_sugar_binding-like"/>
    <property type="match status" value="1"/>
</dbReference>
<dbReference type="Proteomes" id="UP001596527">
    <property type="component" value="Unassembled WGS sequence"/>
</dbReference>
<reference evidence="7" key="1">
    <citation type="journal article" date="2019" name="Int. J. Syst. Evol. Microbiol.">
        <title>The Global Catalogue of Microorganisms (GCM) 10K type strain sequencing project: providing services to taxonomists for standard genome sequencing and annotation.</title>
        <authorList>
            <consortium name="The Broad Institute Genomics Platform"/>
            <consortium name="The Broad Institute Genome Sequencing Center for Infectious Disease"/>
            <person name="Wu L."/>
            <person name="Ma J."/>
        </authorList>
    </citation>
    <scope>NUCLEOTIDE SEQUENCE [LARGE SCALE GENOMIC DNA]</scope>
    <source>
        <strain evidence="7">CCUG 56698</strain>
    </source>
</reference>
<comment type="subcellular location">
    <subcellularLocation>
        <location evidence="1">Cell envelope</location>
    </subcellularLocation>
</comment>
<sequence length="334" mass="34340">MRATHHLIAALSAAALSVAGLAACSDSGSSGASSGDAGSSGGGDTYIAVVAKGYASPFWAAVKSGSEDAAKDLGISITFNGPDTETDTPRQNDQLNQALVKRPAALVFAALDSTAQASVLQQFKDANIPVVAFDSGVPGSDIPVTTVATDNKAAAAKGAEELSGLLGAKGKVAIICHSQTSVTGQDREQGFRDWIAENAPDVEIVDVQYNNSDQAVAQQQAAAILQAHPDLNGIFATDDDGAVAAAQAVKTAGRTDAVKVVGFDSGAPQIELIKEGVIAGSITQNPYQMGYDAVKTALDVVNGKAPAEEFMDSGFYWYDATNLEDPEIQKAVYE</sequence>
<dbReference type="EMBL" id="JBHTEF010000001">
    <property type="protein sequence ID" value="MFC7581512.1"/>
    <property type="molecule type" value="Genomic_DNA"/>
</dbReference>
<dbReference type="InterPro" id="IPR028082">
    <property type="entry name" value="Peripla_BP_I"/>
</dbReference>
<evidence type="ECO:0000256" key="3">
    <source>
        <dbReference type="ARBA" id="ARBA00022729"/>
    </source>
</evidence>
<protein>
    <submittedName>
        <fullName evidence="6">ABC transporter substrate-binding protein</fullName>
    </submittedName>
</protein>
<feature type="signal peptide" evidence="4">
    <location>
        <begin position="1"/>
        <end position="22"/>
    </location>
</feature>
<evidence type="ECO:0000256" key="1">
    <source>
        <dbReference type="ARBA" id="ARBA00004196"/>
    </source>
</evidence>
<keyword evidence="7" id="KW-1185">Reference proteome</keyword>
<name>A0ABW2SN64_9ACTO</name>
<accession>A0ABW2SN64</accession>
<keyword evidence="3 4" id="KW-0732">Signal</keyword>
<gene>
    <name evidence="6" type="ORF">ACFQWG_09935</name>
</gene>
<dbReference type="Pfam" id="PF13407">
    <property type="entry name" value="Peripla_BP_4"/>
    <property type="match status" value="1"/>
</dbReference>
<dbReference type="PANTHER" id="PTHR46847">
    <property type="entry name" value="D-ALLOSE-BINDING PERIPLASMIC PROTEIN-RELATED"/>
    <property type="match status" value="1"/>
</dbReference>
<evidence type="ECO:0000313" key="6">
    <source>
        <dbReference type="EMBL" id="MFC7581512.1"/>
    </source>
</evidence>
<evidence type="ECO:0000313" key="7">
    <source>
        <dbReference type="Proteomes" id="UP001596527"/>
    </source>
</evidence>
<evidence type="ECO:0000256" key="2">
    <source>
        <dbReference type="ARBA" id="ARBA00007639"/>
    </source>
</evidence>
<dbReference type="PROSITE" id="PS51257">
    <property type="entry name" value="PROKAR_LIPOPROTEIN"/>
    <property type="match status" value="1"/>
</dbReference>
<feature type="domain" description="Periplasmic binding protein" evidence="5">
    <location>
        <begin position="47"/>
        <end position="304"/>
    </location>
</feature>
<feature type="chain" id="PRO_5046636073" evidence="4">
    <location>
        <begin position="23"/>
        <end position="334"/>
    </location>
</feature>
<proteinExistence type="inferred from homology"/>
<evidence type="ECO:0000256" key="4">
    <source>
        <dbReference type="SAM" id="SignalP"/>
    </source>
</evidence>